<dbReference type="Proteomes" id="UP001152467">
    <property type="component" value="Unassembled WGS sequence"/>
</dbReference>
<dbReference type="GO" id="GO:0003842">
    <property type="term" value="F:L-glutamate gamma-semialdehyde dehydrogenase activity"/>
    <property type="evidence" value="ECO:0007669"/>
    <property type="project" value="UniProtKB-EC"/>
</dbReference>
<dbReference type="RefSeq" id="WP_261591352.1">
    <property type="nucleotide sequence ID" value="NZ_CAMAPC010000003.1"/>
</dbReference>
<proteinExistence type="inferred from homology"/>
<keyword evidence="6" id="KW-1185">Reference proteome</keyword>
<dbReference type="PANTHER" id="PTHR43353:SF5">
    <property type="entry name" value="SUCCINATE-SEMIALDEHYDE DEHYDROGENASE, MITOCHONDRIAL"/>
    <property type="match status" value="1"/>
</dbReference>
<comment type="similarity">
    <text evidence="1">Belongs to the aldehyde dehydrogenase family.</text>
</comment>
<dbReference type="EMBL" id="CAMAPC010000003">
    <property type="protein sequence ID" value="CAH9052459.1"/>
    <property type="molecule type" value="Genomic_DNA"/>
</dbReference>
<feature type="domain" description="Aldehyde dehydrogenase" evidence="3">
    <location>
        <begin position="54"/>
        <end position="493"/>
    </location>
</feature>
<dbReference type="PANTHER" id="PTHR43353">
    <property type="entry name" value="SUCCINATE-SEMIALDEHYDE DEHYDROGENASE, MITOCHONDRIAL"/>
    <property type="match status" value="1"/>
</dbReference>
<dbReference type="Gene3D" id="3.40.605.10">
    <property type="entry name" value="Aldehyde Dehydrogenase, Chain A, domain 1"/>
    <property type="match status" value="1"/>
</dbReference>
<dbReference type="Proteomes" id="UP001152485">
    <property type="component" value="Unassembled WGS sequence"/>
</dbReference>
<organism evidence="5 6">
    <name type="scientific">Pseudoalteromonas holothuriae</name>
    <dbReference type="NCBI Taxonomy" id="2963714"/>
    <lineage>
        <taxon>Bacteria</taxon>
        <taxon>Pseudomonadati</taxon>
        <taxon>Pseudomonadota</taxon>
        <taxon>Gammaproteobacteria</taxon>
        <taxon>Alteromonadales</taxon>
        <taxon>Pseudoalteromonadaceae</taxon>
        <taxon>Pseudoalteromonas</taxon>
    </lineage>
</organism>
<protein>
    <submittedName>
        <fullName evidence="5">1-pyrroline-5-carboxylate dehydrogenase 2</fullName>
        <ecNumber evidence="5">1.2.1.88</ecNumber>
    </submittedName>
</protein>
<dbReference type="EMBL" id="CAMAPD010000001">
    <property type="protein sequence ID" value="CAH9050215.1"/>
    <property type="molecule type" value="Genomic_DNA"/>
</dbReference>
<keyword evidence="2 5" id="KW-0560">Oxidoreductase</keyword>
<evidence type="ECO:0000259" key="3">
    <source>
        <dbReference type="Pfam" id="PF00171"/>
    </source>
</evidence>
<comment type="caution">
    <text evidence="5">The sequence shown here is derived from an EMBL/GenBank/DDBJ whole genome shotgun (WGS) entry which is preliminary data.</text>
</comment>
<evidence type="ECO:0000256" key="1">
    <source>
        <dbReference type="ARBA" id="ARBA00009986"/>
    </source>
</evidence>
<dbReference type="Pfam" id="PF00171">
    <property type="entry name" value="Aldedh"/>
    <property type="match status" value="1"/>
</dbReference>
<gene>
    <name evidence="5" type="primary">putC</name>
    <name evidence="5" type="ORF">PSECIP111854_00974</name>
    <name evidence="4" type="ORF">PSECIP111951_00145</name>
</gene>
<dbReference type="InterPro" id="IPR015590">
    <property type="entry name" value="Aldehyde_DH_dom"/>
</dbReference>
<dbReference type="Gene3D" id="3.40.309.10">
    <property type="entry name" value="Aldehyde Dehydrogenase, Chain A, domain 2"/>
    <property type="match status" value="1"/>
</dbReference>
<accession>A0A9W4VSK2</accession>
<dbReference type="EC" id="1.2.1.88" evidence="5"/>
<dbReference type="SUPFAM" id="SSF53720">
    <property type="entry name" value="ALDH-like"/>
    <property type="match status" value="1"/>
</dbReference>
<name>A0A9W4VSK2_9GAMM</name>
<evidence type="ECO:0000313" key="7">
    <source>
        <dbReference type="Proteomes" id="UP001152485"/>
    </source>
</evidence>
<evidence type="ECO:0000313" key="6">
    <source>
        <dbReference type="Proteomes" id="UP001152467"/>
    </source>
</evidence>
<reference evidence="5 7" key="1">
    <citation type="submission" date="2022-07" db="EMBL/GenBank/DDBJ databases">
        <authorList>
            <person name="Criscuolo A."/>
        </authorList>
    </citation>
    <scope>NUCLEOTIDE SEQUENCE</scope>
    <source>
        <strain evidence="7">CIP 111951</strain>
        <strain evidence="5">CIP111854</strain>
        <strain evidence="4">CIP111951</strain>
    </source>
</reference>
<evidence type="ECO:0000313" key="5">
    <source>
        <dbReference type="EMBL" id="CAH9052459.1"/>
    </source>
</evidence>
<dbReference type="AlphaFoldDB" id="A0A9W4VSK2"/>
<dbReference type="InterPro" id="IPR016161">
    <property type="entry name" value="Ald_DH/histidinol_DH"/>
</dbReference>
<evidence type="ECO:0000313" key="4">
    <source>
        <dbReference type="EMBL" id="CAH9050215.1"/>
    </source>
</evidence>
<dbReference type="InterPro" id="IPR016162">
    <property type="entry name" value="Ald_DH_N"/>
</dbReference>
<evidence type="ECO:0000256" key="2">
    <source>
        <dbReference type="ARBA" id="ARBA00023002"/>
    </source>
</evidence>
<sequence length="534" mass="58746">MRSYNSYINGEEVSSGSWVYTIKASAVLTDTLQSLKLKRNLEKGKRDDGESHPDVVARCDITSDEQLDLALESAKNAFSQWSTFPIEKRLEVGTRFHQEVLDRKQEFIDVLIEEGHPRKLAEWEVSGILQSTDSDAVNLWRKQLLEECQIGSRDLKLIRRADGVVTLSPPQNAAASNSVGGLACLIAGNALVVKAPRSCSYGVMYVCREIIAPILEEVGAPRGTLNLVCGTSSKIMSRWMDSPLVNDIFFFGSSERGIKIGTEAVQKGKKPVLELAGNDVCVVWHDADLDCAAEALTECFFGSGQICMVPKCALIHPAIVERLVDKLHTLVSFIQPGLPEEKDVLLSPVLRTEEFFRFLDDAVKAGAEVITGGVRVELDGTESPTGPFLAPTLVKIQGLKDARDIECVRKETFFPLLPLIVLESEPDDVSLSRVIEFINSNEYGLRNSFWTSNEKTIEEVVQRVNNGGLLKINDSHIGFVPYLGTHGGTGLTGGPFGELNYPMLRTTHLQGVSIGHGIRPRQSVFEYVASKKDV</sequence>
<dbReference type="InterPro" id="IPR050740">
    <property type="entry name" value="Aldehyde_DH_Superfamily"/>
</dbReference>
<dbReference type="InterPro" id="IPR016163">
    <property type="entry name" value="Ald_DH_C"/>
</dbReference>